<dbReference type="AlphaFoldDB" id="A0A1H8RRW0"/>
<accession>A0A1H8RRW0</accession>
<dbReference type="InterPro" id="IPR046357">
    <property type="entry name" value="PPIase_dom_sf"/>
</dbReference>
<dbReference type="InterPro" id="IPR000297">
    <property type="entry name" value="PPIase_PpiC"/>
</dbReference>
<dbReference type="GO" id="GO:0003755">
    <property type="term" value="F:peptidyl-prolyl cis-trans isomerase activity"/>
    <property type="evidence" value="ECO:0007669"/>
    <property type="project" value="UniProtKB-UniRule"/>
</dbReference>
<keyword evidence="3 7" id="KW-0574">Periplasm</keyword>
<feature type="domain" description="PpiC" evidence="8">
    <location>
        <begin position="293"/>
        <end position="391"/>
    </location>
</feature>
<evidence type="ECO:0000256" key="3">
    <source>
        <dbReference type="ARBA" id="ARBA00022764"/>
    </source>
</evidence>
<name>A0A1H8RRW0_9PROT</name>
<dbReference type="HAMAP" id="MF_01183">
    <property type="entry name" value="Chaperone_SurA"/>
    <property type="match status" value="1"/>
</dbReference>
<evidence type="ECO:0000313" key="9">
    <source>
        <dbReference type="EMBL" id="SEO69085.1"/>
    </source>
</evidence>
<dbReference type="STRING" id="42354.SAMN05216333_11553"/>
<dbReference type="GO" id="GO:0051082">
    <property type="term" value="F:unfolded protein binding"/>
    <property type="evidence" value="ECO:0007669"/>
    <property type="project" value="UniProtKB-UniRule"/>
</dbReference>
<comment type="subcellular location">
    <subcellularLocation>
        <location evidence="7">Periplasm</location>
    </subcellularLocation>
    <text evidence="7">Is capable of associating with the outer membrane.</text>
</comment>
<dbReference type="OrthoDB" id="14196at2"/>
<keyword evidence="1 7" id="KW-0732">Signal</keyword>
<dbReference type="Pfam" id="PF13616">
    <property type="entry name" value="Rotamase_3"/>
    <property type="match status" value="1"/>
</dbReference>
<keyword evidence="4 7" id="KW-0697">Rotamase</keyword>
<dbReference type="GO" id="GO:0043165">
    <property type="term" value="P:Gram-negative-bacterium-type cell outer membrane assembly"/>
    <property type="evidence" value="ECO:0007669"/>
    <property type="project" value="InterPro"/>
</dbReference>
<evidence type="ECO:0000256" key="4">
    <source>
        <dbReference type="ARBA" id="ARBA00023110"/>
    </source>
</evidence>
<gene>
    <name evidence="7" type="primary">surA</name>
    <name evidence="9" type="ORF">SAMN05216333_11553</name>
</gene>
<protein>
    <recommendedName>
        <fullName evidence="7">Chaperone SurA</fullName>
    </recommendedName>
    <alternativeName>
        <fullName evidence="7">Peptidyl-prolyl cis-trans isomerase SurA</fullName>
        <shortName evidence="7">PPIase SurA</shortName>
        <ecNumber evidence="7">5.2.1.8</ecNumber>
    </alternativeName>
    <alternativeName>
        <fullName evidence="7">Rotamase SurA</fullName>
    </alternativeName>
</protein>
<reference evidence="10" key="1">
    <citation type="submission" date="2016-10" db="EMBL/GenBank/DDBJ databases">
        <authorList>
            <person name="Varghese N."/>
            <person name="Submissions S."/>
        </authorList>
    </citation>
    <scope>NUCLEOTIDE SEQUENCE [LARGE SCALE GENOMIC DNA]</scope>
    <source>
        <strain evidence="10">Nm76</strain>
    </source>
</reference>
<dbReference type="Proteomes" id="UP000198814">
    <property type="component" value="Unassembled WGS sequence"/>
</dbReference>
<dbReference type="PANTHER" id="PTHR47637:SF1">
    <property type="entry name" value="CHAPERONE SURA"/>
    <property type="match status" value="1"/>
</dbReference>
<dbReference type="GO" id="GO:0050821">
    <property type="term" value="P:protein stabilization"/>
    <property type="evidence" value="ECO:0007669"/>
    <property type="project" value="InterPro"/>
</dbReference>
<comment type="function">
    <text evidence="7">Chaperone involved in the correct folding and assembly of outer membrane proteins. Recognizes specific patterns of aromatic residues and the orientation of their side chains, which are found more frequently in integral outer membrane proteins. May act in both early periplasmic and late outer membrane-associated steps of protein maturation.</text>
</comment>
<dbReference type="SUPFAM" id="SSF109998">
    <property type="entry name" value="Triger factor/SurA peptide-binding domain-like"/>
    <property type="match status" value="1"/>
</dbReference>
<dbReference type="Gene3D" id="1.10.4030.10">
    <property type="entry name" value="Porin chaperone SurA, peptide-binding domain"/>
    <property type="match status" value="1"/>
</dbReference>
<dbReference type="InterPro" id="IPR050280">
    <property type="entry name" value="OMP_Chaperone_SurA"/>
</dbReference>
<feature type="signal peptide" evidence="7">
    <location>
        <begin position="1"/>
        <end position="23"/>
    </location>
</feature>
<evidence type="ECO:0000256" key="6">
    <source>
        <dbReference type="ARBA" id="ARBA00023235"/>
    </source>
</evidence>
<sequence length="442" mass="49875" precursor="true">MHKSNYFCIPLLLIVLLSAPIAAQESMFVPATKPIDHIVAVVNEDVITRQELDDAVKTAVGRLQQQGVQLPDQRSLENQVLESVVMKHIQLQHAKEVGLAVGESELDETIQRIAADNKLSLPEFHAVLEKDGISYNKFRDEIREEMIMARLKEREVKHQVNVTEGEVDNYLQTQKSTSEGQDEYRLAHILILVPENTAPSQVQQRAERAKLASDKLQQGVDFSQVAAEFSDAADAKTGGIIEWRPVTQMGPTFAELLEPLQPGDVTPVVQSPSGFHIFKLLGRRAQETPTVIIDQTHARHVLIKINELTSESDGKQKILQIKERLDKGENFEEVAKLYSEDTSASSGGDLGWLSPGDTVPDFERAMNALLPGQVSDPVRSQFGWHLIQVLERRSQDISLDRRRQTARQAIRSRKADVVVQEWLRQLRDQAYVEYRLDDDHEH</sequence>
<dbReference type="GO" id="GO:0030288">
    <property type="term" value="C:outer membrane-bounded periplasmic space"/>
    <property type="evidence" value="ECO:0007669"/>
    <property type="project" value="InterPro"/>
</dbReference>
<comment type="catalytic activity">
    <reaction evidence="7">
        <text>[protein]-peptidylproline (omega=180) = [protein]-peptidylproline (omega=0)</text>
        <dbReference type="Rhea" id="RHEA:16237"/>
        <dbReference type="Rhea" id="RHEA-COMP:10747"/>
        <dbReference type="Rhea" id="RHEA-COMP:10748"/>
        <dbReference type="ChEBI" id="CHEBI:83833"/>
        <dbReference type="ChEBI" id="CHEBI:83834"/>
        <dbReference type="EC" id="5.2.1.8"/>
    </reaction>
</comment>
<dbReference type="PROSITE" id="PS01096">
    <property type="entry name" value="PPIC_PPIASE_1"/>
    <property type="match status" value="1"/>
</dbReference>
<dbReference type="EC" id="5.2.1.8" evidence="7"/>
<evidence type="ECO:0000256" key="5">
    <source>
        <dbReference type="ARBA" id="ARBA00023186"/>
    </source>
</evidence>
<dbReference type="SUPFAM" id="SSF54534">
    <property type="entry name" value="FKBP-like"/>
    <property type="match status" value="2"/>
</dbReference>
<feature type="chain" id="PRO_5011802305" description="Chaperone SurA" evidence="7">
    <location>
        <begin position="24"/>
        <end position="442"/>
    </location>
</feature>
<dbReference type="RefSeq" id="WP_090319959.1">
    <property type="nucleotide sequence ID" value="NZ_FNOE01000016.1"/>
</dbReference>
<keyword evidence="10" id="KW-1185">Reference proteome</keyword>
<comment type="domain">
    <text evidence="7">The PPIase activity resides only in the second parvulin domain. The N-terminal region and the C-terminal tail are necessary and sufficient for the chaperone activity of SurA. The PPIase activity is dispensable for SurA to function as a chaperone. The N-terminal region and the C-terminal tail are also required for porin recognition.</text>
</comment>
<proteinExistence type="inferred from homology"/>
<dbReference type="InterPro" id="IPR023034">
    <property type="entry name" value="PPIase_SurA"/>
</dbReference>
<evidence type="ECO:0000256" key="2">
    <source>
        <dbReference type="ARBA" id="ARBA00022737"/>
    </source>
</evidence>
<keyword evidence="5 7" id="KW-0143">Chaperone</keyword>
<dbReference type="Gene3D" id="3.10.50.40">
    <property type="match status" value="2"/>
</dbReference>
<dbReference type="GO" id="GO:0042277">
    <property type="term" value="F:peptide binding"/>
    <property type="evidence" value="ECO:0007669"/>
    <property type="project" value="InterPro"/>
</dbReference>
<dbReference type="Pfam" id="PF00639">
    <property type="entry name" value="Rotamase"/>
    <property type="match status" value="1"/>
</dbReference>
<keyword evidence="6 7" id="KW-0413">Isomerase</keyword>
<evidence type="ECO:0000256" key="7">
    <source>
        <dbReference type="HAMAP-Rule" id="MF_01183"/>
    </source>
</evidence>
<dbReference type="GO" id="GO:0006457">
    <property type="term" value="P:protein folding"/>
    <property type="evidence" value="ECO:0007669"/>
    <property type="project" value="UniProtKB-UniRule"/>
</dbReference>
<evidence type="ECO:0000259" key="8">
    <source>
        <dbReference type="PROSITE" id="PS50198"/>
    </source>
</evidence>
<organism evidence="9 10">
    <name type="scientific">Nitrosomonas oligotropha</name>
    <dbReference type="NCBI Taxonomy" id="42354"/>
    <lineage>
        <taxon>Bacteria</taxon>
        <taxon>Pseudomonadati</taxon>
        <taxon>Pseudomonadota</taxon>
        <taxon>Betaproteobacteria</taxon>
        <taxon>Nitrosomonadales</taxon>
        <taxon>Nitrosomonadaceae</taxon>
        <taxon>Nitrosomonas</taxon>
    </lineage>
</organism>
<feature type="domain" description="PpiC" evidence="8">
    <location>
        <begin position="181"/>
        <end position="282"/>
    </location>
</feature>
<keyword evidence="2 7" id="KW-0677">Repeat</keyword>
<dbReference type="Pfam" id="PF09312">
    <property type="entry name" value="SurA_N"/>
    <property type="match status" value="1"/>
</dbReference>
<dbReference type="PANTHER" id="PTHR47637">
    <property type="entry name" value="CHAPERONE SURA"/>
    <property type="match status" value="1"/>
</dbReference>
<dbReference type="EMBL" id="FODO01000015">
    <property type="protein sequence ID" value="SEO69085.1"/>
    <property type="molecule type" value="Genomic_DNA"/>
</dbReference>
<dbReference type="PROSITE" id="PS50198">
    <property type="entry name" value="PPIC_PPIASE_2"/>
    <property type="match status" value="2"/>
</dbReference>
<dbReference type="InterPro" id="IPR023058">
    <property type="entry name" value="PPIase_PpiC_CS"/>
</dbReference>
<evidence type="ECO:0000256" key="1">
    <source>
        <dbReference type="ARBA" id="ARBA00022729"/>
    </source>
</evidence>
<dbReference type="InterPro" id="IPR027304">
    <property type="entry name" value="Trigger_fact/SurA_dom_sf"/>
</dbReference>
<evidence type="ECO:0000313" key="10">
    <source>
        <dbReference type="Proteomes" id="UP000198814"/>
    </source>
</evidence>
<dbReference type="InterPro" id="IPR015391">
    <property type="entry name" value="SurA_N"/>
</dbReference>